<evidence type="ECO:0000256" key="1">
    <source>
        <dbReference type="SAM" id="MobiDB-lite"/>
    </source>
</evidence>
<dbReference type="AlphaFoldDB" id="A0A2C5YA56"/>
<organism evidence="2 3">
    <name type="scientific">Ophiocordyceps camponoti-rufipedis</name>
    <dbReference type="NCBI Taxonomy" id="2004952"/>
    <lineage>
        <taxon>Eukaryota</taxon>
        <taxon>Fungi</taxon>
        <taxon>Dikarya</taxon>
        <taxon>Ascomycota</taxon>
        <taxon>Pezizomycotina</taxon>
        <taxon>Sordariomycetes</taxon>
        <taxon>Hypocreomycetidae</taxon>
        <taxon>Hypocreales</taxon>
        <taxon>Ophiocordycipitaceae</taxon>
        <taxon>Ophiocordyceps</taxon>
    </lineage>
</organism>
<feature type="region of interest" description="Disordered" evidence="1">
    <location>
        <begin position="155"/>
        <end position="193"/>
    </location>
</feature>
<keyword evidence="3" id="KW-1185">Reference proteome</keyword>
<reference evidence="2 3" key="1">
    <citation type="submission" date="2017-06" db="EMBL/GenBank/DDBJ databases">
        <title>Ant-infecting Ophiocordyceps genomes reveal a high diversity of potential behavioral manipulation genes and a possible major role for enterotoxins.</title>
        <authorList>
            <person name="De Bekker C."/>
            <person name="Evans H.C."/>
            <person name="Brachmann A."/>
            <person name="Hughes D.P."/>
        </authorList>
    </citation>
    <scope>NUCLEOTIDE SEQUENCE [LARGE SCALE GENOMIC DNA]</scope>
    <source>
        <strain evidence="2 3">Map16</strain>
    </source>
</reference>
<comment type="caution">
    <text evidence="2">The sequence shown here is derived from an EMBL/GenBank/DDBJ whole genome shotgun (WGS) entry which is preliminary data.</text>
</comment>
<feature type="compositionally biased region" description="Polar residues" evidence="1">
    <location>
        <begin position="157"/>
        <end position="166"/>
    </location>
</feature>
<sequence length="297" mass="33891">MESGDDDTLIFIPFPPFAHFSEVQSPYDMNDPETKRSFQEFLDPVLQKKIRSEVYDIILYAMRKEPQFLKVLGTKTPRVGRQWLDLTYPFRPPNKELMAGLIFKSDGIYLGLQQIDDVDAQILKKTIWPESIAWASLTFCTSLAKQHFKHFFKSDDQAQASSKQTQPASPPSVSKPTPTKDPAKDADAPKPSFLSTLLPTHLQALRDPKRRREPVVDPYVRRALMDGFKTWKTCESRLETPLTAGAISVHGAVEFNGPRFAITFFFRGYYDPKPGKWLGLKIAFLHLRDRVTGQIVK</sequence>
<evidence type="ECO:0000313" key="3">
    <source>
        <dbReference type="Proteomes" id="UP000226431"/>
    </source>
</evidence>
<dbReference type="STRING" id="2004952.A0A2C5YA56"/>
<protein>
    <submittedName>
        <fullName evidence="2">Uncharacterized protein</fullName>
    </submittedName>
</protein>
<accession>A0A2C5YA56</accession>
<proteinExistence type="predicted"/>
<name>A0A2C5YA56_9HYPO</name>
<dbReference type="OrthoDB" id="5316527at2759"/>
<evidence type="ECO:0000313" key="2">
    <source>
        <dbReference type="EMBL" id="PHH74948.1"/>
    </source>
</evidence>
<dbReference type="EMBL" id="NJES01000243">
    <property type="protein sequence ID" value="PHH74948.1"/>
    <property type="molecule type" value="Genomic_DNA"/>
</dbReference>
<gene>
    <name evidence="2" type="ORF">CDD80_2729</name>
</gene>
<dbReference type="Proteomes" id="UP000226431">
    <property type="component" value="Unassembled WGS sequence"/>
</dbReference>